<feature type="compositionally biased region" description="Low complexity" evidence="1">
    <location>
        <begin position="8"/>
        <end position="22"/>
    </location>
</feature>
<dbReference type="Proteomes" id="UP000274822">
    <property type="component" value="Unassembled WGS sequence"/>
</dbReference>
<dbReference type="AlphaFoldDB" id="A0A433Q4V3"/>
<feature type="region of interest" description="Disordered" evidence="1">
    <location>
        <begin position="83"/>
        <end position="109"/>
    </location>
</feature>
<comment type="caution">
    <text evidence="2">The sequence shown here is derived from an EMBL/GenBank/DDBJ whole genome shotgun (WGS) entry which is preliminary data.</text>
</comment>
<dbReference type="EMBL" id="RBNJ01014921">
    <property type="protein sequence ID" value="RUS24788.1"/>
    <property type="molecule type" value="Genomic_DNA"/>
</dbReference>
<feature type="compositionally biased region" description="Basic residues" evidence="1">
    <location>
        <begin position="157"/>
        <end position="167"/>
    </location>
</feature>
<proteinExistence type="predicted"/>
<evidence type="ECO:0000313" key="3">
    <source>
        <dbReference type="Proteomes" id="UP000274822"/>
    </source>
</evidence>
<feature type="region of interest" description="Disordered" evidence="1">
    <location>
        <begin position="1"/>
        <end position="32"/>
    </location>
</feature>
<organism evidence="2 3">
    <name type="scientific">Jimgerdemannia flammicorona</name>
    <dbReference type="NCBI Taxonomy" id="994334"/>
    <lineage>
        <taxon>Eukaryota</taxon>
        <taxon>Fungi</taxon>
        <taxon>Fungi incertae sedis</taxon>
        <taxon>Mucoromycota</taxon>
        <taxon>Mucoromycotina</taxon>
        <taxon>Endogonomycetes</taxon>
        <taxon>Endogonales</taxon>
        <taxon>Endogonaceae</taxon>
        <taxon>Jimgerdemannia</taxon>
    </lineage>
</organism>
<reference evidence="2 3" key="1">
    <citation type="journal article" date="2018" name="New Phytol.">
        <title>Phylogenomics of Endogonaceae and evolution of mycorrhizas within Mucoromycota.</title>
        <authorList>
            <person name="Chang Y."/>
            <person name="Desiro A."/>
            <person name="Na H."/>
            <person name="Sandor L."/>
            <person name="Lipzen A."/>
            <person name="Clum A."/>
            <person name="Barry K."/>
            <person name="Grigoriev I.V."/>
            <person name="Martin F.M."/>
            <person name="Stajich J.E."/>
            <person name="Smith M.E."/>
            <person name="Bonito G."/>
            <person name="Spatafora J.W."/>
        </authorList>
    </citation>
    <scope>NUCLEOTIDE SEQUENCE [LARGE SCALE GENOMIC DNA]</scope>
    <source>
        <strain evidence="2 3">AD002</strain>
    </source>
</reference>
<evidence type="ECO:0000313" key="2">
    <source>
        <dbReference type="EMBL" id="RUS24788.1"/>
    </source>
</evidence>
<evidence type="ECO:0000256" key="1">
    <source>
        <dbReference type="SAM" id="MobiDB-lite"/>
    </source>
</evidence>
<feature type="region of interest" description="Disordered" evidence="1">
    <location>
        <begin position="151"/>
        <end position="182"/>
    </location>
</feature>
<protein>
    <submittedName>
        <fullName evidence="2">Uncharacterized protein</fullName>
    </submittedName>
</protein>
<sequence length="298" mass="32431">MSDDQQKKQSPSSTPPMSASTPAPAPGNVRSTRDLFPSFGDWAPFTHLESLGSVLFSPLATQAIYKGETMGMALQLMQNRQLAGGRGGNNSGVTGKRGKHYDDDDDGVDGRRAHVPTGDELIASGEIPVSTAPLSLFQGFKATYPSYAKHGSLTRSGKGKHHKRRKNGMLTDGKGRDSLDSTEGGVSALMYARAFDFRRLELQGLKKARLPTSQKKLHPQSASKPAHFIDQRASLTIAHQLTINSPPSPPSSLAVNMENVSRMLGQLVHDRERLVKENEKLQTQKVRVPSISLFVMFV</sequence>
<keyword evidence="3" id="KW-1185">Reference proteome</keyword>
<gene>
    <name evidence="2" type="ORF">BC938DRAFT_473067</name>
</gene>
<name>A0A433Q4V3_9FUNG</name>
<accession>A0A433Q4V3</accession>